<dbReference type="KEGG" id="anh:A6F65_00543"/>
<keyword evidence="1" id="KW-0812">Transmembrane</keyword>
<evidence type="ECO:0000313" key="3">
    <source>
        <dbReference type="Proteomes" id="UP000092698"/>
    </source>
</evidence>
<dbReference type="Proteomes" id="UP000092698">
    <property type="component" value="Chromosome"/>
</dbReference>
<feature type="transmembrane region" description="Helical" evidence="1">
    <location>
        <begin position="190"/>
        <end position="212"/>
    </location>
</feature>
<feature type="transmembrane region" description="Helical" evidence="1">
    <location>
        <begin position="279"/>
        <end position="298"/>
    </location>
</feature>
<dbReference type="STRING" id="645517.A6F65_00543"/>
<feature type="transmembrane region" description="Helical" evidence="1">
    <location>
        <begin position="12"/>
        <end position="33"/>
    </location>
</feature>
<dbReference type="AlphaFoldDB" id="A0A1C7D5U4"/>
<reference evidence="2 3" key="1">
    <citation type="submission" date="2016-07" db="EMBL/GenBank/DDBJ databases">
        <title>Complete genome sequence of Altererythrobacter namhicola JCM 16345T, containing esterase-encoding genes.</title>
        <authorList>
            <person name="Cheng H."/>
            <person name="Wu Y.-H."/>
            <person name="Jian S.-L."/>
            <person name="Huo Y.-Y."/>
            <person name="Wang C.-S."/>
            <person name="Xu X.-W."/>
        </authorList>
    </citation>
    <scope>NUCLEOTIDE SEQUENCE [LARGE SCALE GENOMIC DNA]</scope>
    <source>
        <strain evidence="2 3">JCM 16345</strain>
    </source>
</reference>
<sequence>MASDRQGRGLRLPLLLIWLGLSALLVLGALANIRLGRFPDPDDTLRLIQVRDLLAGQGWFDLTQYRIAPPEGTPMHWSRLVDAPLAVLIAMLTPLLGQAGAEMAAALIVPLLLLGVTIASVGVATRRMFGRQAAILAALFTGFMPMIVFQLQPLRIDHHGWQIALVALAMAASSMRSARMGGALAGLSMAAGLLVSIELLPLAAAFGLVFLLRGLRSGEGRRWLTSYLSGLAISMIGLFLALRGPGDLVVYCDAISLPHIAFFAITALAAGLSRSASKFVWLGVLSVGGAAGLAVFAMQAPECVGSPFGSLDPLVQRYWYANIAEGMPAWRQDWTEALPALAQLAVALAVGAVLAARSRGPARSAIVDHVLLLALAVLAALLTWRSVAFAQLLALPILGMLAAGLLERISAATRAISKLSLAALLTLVFLPAAPFLIAERIGSGGKDAPVGDPAPGERAAPILSLAHSACDVTGSARKLDSLPTGTVFAPLDLGPAILLGSSHSVVATSHHRANDAMADVIGAFTQSPEEARKTIAARGADYVALCSDVAEPEIYRTANGRGFAAMLLRGSTPEWLEPVDIGAPPQFRVWRVRNGRD</sequence>
<feature type="transmembrane region" description="Helical" evidence="1">
    <location>
        <begin position="419"/>
        <end position="437"/>
    </location>
</feature>
<proteinExistence type="predicted"/>
<keyword evidence="1" id="KW-0472">Membrane</keyword>
<feature type="transmembrane region" description="Helical" evidence="1">
    <location>
        <begin position="248"/>
        <end position="272"/>
    </location>
</feature>
<feature type="transmembrane region" description="Helical" evidence="1">
    <location>
        <begin position="337"/>
        <end position="356"/>
    </location>
</feature>
<gene>
    <name evidence="2" type="ORF">A6F65_00543</name>
</gene>
<accession>A0A1C7D5U4</accession>
<evidence type="ECO:0000313" key="2">
    <source>
        <dbReference type="EMBL" id="ANU06866.1"/>
    </source>
</evidence>
<feature type="transmembrane region" description="Helical" evidence="1">
    <location>
        <begin position="224"/>
        <end position="242"/>
    </location>
</feature>
<organism evidence="2 3">
    <name type="scientific">Paraurantiacibacter namhicola</name>
    <dbReference type="NCBI Taxonomy" id="645517"/>
    <lineage>
        <taxon>Bacteria</taxon>
        <taxon>Pseudomonadati</taxon>
        <taxon>Pseudomonadota</taxon>
        <taxon>Alphaproteobacteria</taxon>
        <taxon>Sphingomonadales</taxon>
        <taxon>Erythrobacteraceae</taxon>
        <taxon>Paraurantiacibacter</taxon>
    </lineage>
</organism>
<keyword evidence="1" id="KW-1133">Transmembrane helix</keyword>
<feature type="transmembrane region" description="Helical" evidence="1">
    <location>
        <begin position="365"/>
        <end position="382"/>
    </location>
</feature>
<keyword evidence="3" id="KW-1185">Reference proteome</keyword>
<dbReference type="RefSeq" id="WP_083989168.1">
    <property type="nucleotide sequence ID" value="NZ_CP016545.1"/>
</dbReference>
<dbReference type="OrthoDB" id="1082056at2"/>
<dbReference type="EMBL" id="CP016545">
    <property type="protein sequence ID" value="ANU06866.1"/>
    <property type="molecule type" value="Genomic_DNA"/>
</dbReference>
<evidence type="ECO:0008006" key="4">
    <source>
        <dbReference type="Google" id="ProtNLM"/>
    </source>
</evidence>
<dbReference type="PATRIC" id="fig|645517.4.peg.544"/>
<feature type="transmembrane region" description="Helical" evidence="1">
    <location>
        <begin position="129"/>
        <end position="149"/>
    </location>
</feature>
<feature type="transmembrane region" description="Helical" evidence="1">
    <location>
        <begin position="388"/>
        <end position="407"/>
    </location>
</feature>
<evidence type="ECO:0000256" key="1">
    <source>
        <dbReference type="SAM" id="Phobius"/>
    </source>
</evidence>
<name>A0A1C7D5U4_9SPHN</name>
<feature type="transmembrane region" description="Helical" evidence="1">
    <location>
        <begin position="104"/>
        <end position="123"/>
    </location>
</feature>
<protein>
    <recommendedName>
        <fullName evidence="4">Glycosyltransferase RgtA/B/C/D-like domain-containing protein</fullName>
    </recommendedName>
</protein>